<dbReference type="Proteomes" id="UP000821845">
    <property type="component" value="Chromosome 1"/>
</dbReference>
<reference evidence="1" key="1">
    <citation type="submission" date="2020-05" db="EMBL/GenBank/DDBJ databases">
        <title>Large-scale comparative analyses of tick genomes elucidate their genetic diversity and vector capacities.</title>
        <authorList>
            <person name="Jia N."/>
            <person name="Wang J."/>
            <person name="Shi W."/>
            <person name="Du L."/>
            <person name="Sun Y."/>
            <person name="Zhan W."/>
            <person name="Jiang J."/>
            <person name="Wang Q."/>
            <person name="Zhang B."/>
            <person name="Ji P."/>
            <person name="Sakyi L.B."/>
            <person name="Cui X."/>
            <person name="Yuan T."/>
            <person name="Jiang B."/>
            <person name="Yang W."/>
            <person name="Lam T.T.-Y."/>
            <person name="Chang Q."/>
            <person name="Ding S."/>
            <person name="Wang X."/>
            <person name="Zhu J."/>
            <person name="Ruan X."/>
            <person name="Zhao L."/>
            <person name="Wei J."/>
            <person name="Que T."/>
            <person name="Du C."/>
            <person name="Cheng J."/>
            <person name="Dai P."/>
            <person name="Han X."/>
            <person name="Huang E."/>
            <person name="Gao Y."/>
            <person name="Liu J."/>
            <person name="Shao H."/>
            <person name="Ye R."/>
            <person name="Li L."/>
            <person name="Wei W."/>
            <person name="Wang X."/>
            <person name="Wang C."/>
            <person name="Yang T."/>
            <person name="Huo Q."/>
            <person name="Li W."/>
            <person name="Guo W."/>
            <person name="Chen H."/>
            <person name="Zhou L."/>
            <person name="Ni X."/>
            <person name="Tian J."/>
            <person name="Zhou Y."/>
            <person name="Sheng Y."/>
            <person name="Liu T."/>
            <person name="Pan Y."/>
            <person name="Xia L."/>
            <person name="Li J."/>
            <person name="Zhao F."/>
            <person name="Cao W."/>
        </authorList>
    </citation>
    <scope>NUCLEOTIDE SEQUENCE</scope>
    <source>
        <strain evidence="1">Hyas-2018</strain>
    </source>
</reference>
<comment type="caution">
    <text evidence="1">The sequence shown here is derived from an EMBL/GenBank/DDBJ whole genome shotgun (WGS) entry which is preliminary data.</text>
</comment>
<dbReference type="EMBL" id="CM023481">
    <property type="protein sequence ID" value="KAH6944048.1"/>
    <property type="molecule type" value="Genomic_DNA"/>
</dbReference>
<gene>
    <name evidence="1" type="ORF">HPB50_001421</name>
</gene>
<protein>
    <submittedName>
        <fullName evidence="1">Uncharacterized protein</fullName>
    </submittedName>
</protein>
<sequence>MPTTNCDDDSDMPTKMPADLGILIDVHPAITGPQLQFFDLVASWPGSAHDSRIFDNSWARVQYERGTGILLGDKGYPCRSYLMTPFRDRGTKDSPQHR</sequence>
<organism evidence="1 2">
    <name type="scientific">Hyalomma asiaticum</name>
    <name type="common">Tick</name>
    <dbReference type="NCBI Taxonomy" id="266040"/>
    <lineage>
        <taxon>Eukaryota</taxon>
        <taxon>Metazoa</taxon>
        <taxon>Ecdysozoa</taxon>
        <taxon>Arthropoda</taxon>
        <taxon>Chelicerata</taxon>
        <taxon>Arachnida</taxon>
        <taxon>Acari</taxon>
        <taxon>Parasitiformes</taxon>
        <taxon>Ixodida</taxon>
        <taxon>Ixodoidea</taxon>
        <taxon>Ixodidae</taxon>
        <taxon>Hyalomminae</taxon>
        <taxon>Hyalomma</taxon>
    </lineage>
</organism>
<accession>A0ACB7TAS4</accession>
<evidence type="ECO:0000313" key="1">
    <source>
        <dbReference type="EMBL" id="KAH6944048.1"/>
    </source>
</evidence>
<evidence type="ECO:0000313" key="2">
    <source>
        <dbReference type="Proteomes" id="UP000821845"/>
    </source>
</evidence>
<keyword evidence="2" id="KW-1185">Reference proteome</keyword>
<proteinExistence type="predicted"/>
<name>A0ACB7TAS4_HYAAI</name>